<accession>A0ABT4V890</accession>
<feature type="transmembrane region" description="Helical" evidence="6">
    <location>
        <begin position="32"/>
        <end position="51"/>
    </location>
</feature>
<evidence type="ECO:0000256" key="1">
    <source>
        <dbReference type="ARBA" id="ARBA00022475"/>
    </source>
</evidence>
<name>A0ABT4V890_9PSEU</name>
<dbReference type="Pfam" id="PF06305">
    <property type="entry name" value="LapA_dom"/>
    <property type="match status" value="1"/>
</dbReference>
<evidence type="ECO:0000256" key="4">
    <source>
        <dbReference type="ARBA" id="ARBA00023136"/>
    </source>
</evidence>
<evidence type="ECO:0000256" key="6">
    <source>
        <dbReference type="SAM" id="Phobius"/>
    </source>
</evidence>
<protein>
    <submittedName>
        <fullName evidence="8">LapA family protein</fullName>
    </submittedName>
</protein>
<dbReference type="InterPro" id="IPR010445">
    <property type="entry name" value="LapA_dom"/>
</dbReference>
<feature type="region of interest" description="Disordered" evidence="5">
    <location>
        <begin position="1"/>
        <end position="20"/>
    </location>
</feature>
<feature type="compositionally biased region" description="Basic and acidic residues" evidence="5">
    <location>
        <begin position="1"/>
        <end position="11"/>
    </location>
</feature>
<evidence type="ECO:0000313" key="8">
    <source>
        <dbReference type="EMBL" id="MDA3629626.1"/>
    </source>
</evidence>
<keyword evidence="1" id="KW-1003">Cell membrane</keyword>
<keyword evidence="2 6" id="KW-0812">Transmembrane</keyword>
<keyword evidence="9" id="KW-1185">Reference proteome</keyword>
<evidence type="ECO:0000313" key="9">
    <source>
        <dbReference type="Proteomes" id="UP001210380"/>
    </source>
</evidence>
<keyword evidence="3 6" id="KW-1133">Transmembrane helix</keyword>
<feature type="domain" description="Lipopolysaccharide assembly protein A" evidence="7">
    <location>
        <begin position="52"/>
        <end position="106"/>
    </location>
</feature>
<dbReference type="Proteomes" id="UP001210380">
    <property type="component" value="Unassembled WGS sequence"/>
</dbReference>
<comment type="caution">
    <text evidence="8">The sequence shown here is derived from an EMBL/GenBank/DDBJ whole genome shotgun (WGS) entry which is preliminary data.</text>
</comment>
<reference evidence="8 9" key="1">
    <citation type="submission" date="2022-11" db="EMBL/GenBank/DDBJ databases">
        <title>Draft genome sequence of Saccharopolyspora sp. WRP15-2 isolated from rhizosphere soils of wild rice in Thailand.</title>
        <authorList>
            <person name="Duangmal K."/>
            <person name="Kammanee S."/>
            <person name="Muangham S."/>
        </authorList>
    </citation>
    <scope>NUCLEOTIDE SEQUENCE [LARGE SCALE GENOMIC DNA]</scope>
    <source>
        <strain evidence="8 9">WRP15-2</strain>
    </source>
</reference>
<evidence type="ECO:0000259" key="7">
    <source>
        <dbReference type="Pfam" id="PF06305"/>
    </source>
</evidence>
<feature type="transmembrane region" description="Helical" evidence="6">
    <location>
        <begin position="71"/>
        <end position="94"/>
    </location>
</feature>
<evidence type="ECO:0000256" key="2">
    <source>
        <dbReference type="ARBA" id="ARBA00022692"/>
    </source>
</evidence>
<dbReference type="RefSeq" id="WP_270952662.1">
    <property type="nucleotide sequence ID" value="NZ_JAQGLA010000071.1"/>
</dbReference>
<sequence>MVENGADKDEGVGGAGTRADEERLARTRTGGIWVSVVVAVVVLVFLLVFIVQNSDSVTVHFLWMAGNLPLGVAMIFAVLAGALLVALVGTARILQLRRSAKHRARRTK</sequence>
<dbReference type="EMBL" id="JAQGLA010000071">
    <property type="protein sequence ID" value="MDA3629626.1"/>
    <property type="molecule type" value="Genomic_DNA"/>
</dbReference>
<gene>
    <name evidence="8" type="ORF">OU415_29650</name>
</gene>
<evidence type="ECO:0000256" key="3">
    <source>
        <dbReference type="ARBA" id="ARBA00022989"/>
    </source>
</evidence>
<evidence type="ECO:0000256" key="5">
    <source>
        <dbReference type="SAM" id="MobiDB-lite"/>
    </source>
</evidence>
<proteinExistence type="predicted"/>
<keyword evidence="4 6" id="KW-0472">Membrane</keyword>
<organism evidence="8 9">
    <name type="scientific">Saccharopolyspora oryzae</name>
    <dbReference type="NCBI Taxonomy" id="2997343"/>
    <lineage>
        <taxon>Bacteria</taxon>
        <taxon>Bacillati</taxon>
        <taxon>Actinomycetota</taxon>
        <taxon>Actinomycetes</taxon>
        <taxon>Pseudonocardiales</taxon>
        <taxon>Pseudonocardiaceae</taxon>
        <taxon>Saccharopolyspora</taxon>
    </lineage>
</organism>